<dbReference type="EMBL" id="CP059833">
    <property type="protein sequence ID" value="QMV86401.1"/>
    <property type="molecule type" value="Genomic_DNA"/>
</dbReference>
<dbReference type="Pfam" id="PF02631">
    <property type="entry name" value="RecX_HTH2"/>
    <property type="match status" value="1"/>
</dbReference>
<organism evidence="8 9">
    <name type="scientific">Corynebacterium hindlerae</name>
    <dbReference type="NCBI Taxonomy" id="699041"/>
    <lineage>
        <taxon>Bacteria</taxon>
        <taxon>Bacillati</taxon>
        <taxon>Actinomycetota</taxon>
        <taxon>Actinomycetes</taxon>
        <taxon>Mycobacteriales</taxon>
        <taxon>Corynebacteriaceae</taxon>
        <taxon>Corynebacterium</taxon>
    </lineage>
</organism>
<dbReference type="HAMAP" id="MF_01114">
    <property type="entry name" value="RecX"/>
    <property type="match status" value="1"/>
</dbReference>
<dbReference type="GO" id="GO:0005737">
    <property type="term" value="C:cytoplasm"/>
    <property type="evidence" value="ECO:0007669"/>
    <property type="project" value="UniProtKB-SubCell"/>
</dbReference>
<feature type="domain" description="RecX second three-helical" evidence="6">
    <location>
        <begin position="79"/>
        <end position="120"/>
    </location>
</feature>
<evidence type="ECO:0000313" key="8">
    <source>
        <dbReference type="EMBL" id="QMV86401.1"/>
    </source>
</evidence>
<sequence length="189" mass="21092">MRATKIAALRESLASLDAAPQIDVEYEKRKAKVRHRALLLLDQRARSEHEITTRLLDADFEPPIVADVVADLKRCDLIDDATFAAEWVRQRHTHRGKSRRALEHELREKGISSAVSADALASISAESEESQATALAEKKARTITHAPANYSEYTKMLRKVVGVLARRGYGESMSYGVAKQALDQRISQL</sequence>
<reference evidence="8 9" key="1">
    <citation type="submission" date="2020-07" db="EMBL/GenBank/DDBJ databases">
        <title>non toxigenic Corynebacterium sp. nov from a clinical source.</title>
        <authorList>
            <person name="Bernier A.-M."/>
            <person name="Bernard K."/>
        </authorList>
    </citation>
    <scope>NUCLEOTIDE SEQUENCE [LARGE SCALE GENOMIC DNA]</scope>
    <source>
        <strain evidence="9">NML 93-0612</strain>
    </source>
</reference>
<comment type="similarity">
    <text evidence="2 5">Belongs to the RecX family.</text>
</comment>
<evidence type="ECO:0000256" key="2">
    <source>
        <dbReference type="ARBA" id="ARBA00009695"/>
    </source>
</evidence>
<protein>
    <recommendedName>
        <fullName evidence="3 5">Regulatory protein RecX</fullName>
    </recommendedName>
</protein>
<dbReference type="InterPro" id="IPR003783">
    <property type="entry name" value="Regulatory_RecX"/>
</dbReference>
<dbReference type="RefSeq" id="WP_182387251.1">
    <property type="nucleotide sequence ID" value="NZ_CP059833.1"/>
</dbReference>
<dbReference type="InterPro" id="IPR036388">
    <property type="entry name" value="WH-like_DNA-bd_sf"/>
</dbReference>
<evidence type="ECO:0000256" key="4">
    <source>
        <dbReference type="ARBA" id="ARBA00022490"/>
    </source>
</evidence>
<accession>A0A7G5FIG0</accession>
<dbReference type="PANTHER" id="PTHR33602:SF1">
    <property type="entry name" value="REGULATORY PROTEIN RECX FAMILY PROTEIN"/>
    <property type="match status" value="1"/>
</dbReference>
<evidence type="ECO:0000259" key="6">
    <source>
        <dbReference type="Pfam" id="PF02631"/>
    </source>
</evidence>
<feature type="domain" description="RecX first three-helical" evidence="7">
    <location>
        <begin position="34"/>
        <end position="72"/>
    </location>
</feature>
<name>A0A7G5FIG0_9CORY</name>
<comment type="function">
    <text evidence="5">Modulates RecA activity.</text>
</comment>
<gene>
    <name evidence="5" type="primary">recX</name>
    <name evidence="8" type="ORF">HW450_01680</name>
</gene>
<dbReference type="Proteomes" id="UP000515570">
    <property type="component" value="Chromosome"/>
</dbReference>
<dbReference type="Gene3D" id="1.10.10.10">
    <property type="entry name" value="Winged helix-like DNA-binding domain superfamily/Winged helix DNA-binding domain"/>
    <property type="match status" value="2"/>
</dbReference>
<dbReference type="GO" id="GO:0006282">
    <property type="term" value="P:regulation of DNA repair"/>
    <property type="evidence" value="ECO:0007669"/>
    <property type="project" value="UniProtKB-UniRule"/>
</dbReference>
<dbReference type="InterPro" id="IPR053926">
    <property type="entry name" value="RecX_HTH_1st"/>
</dbReference>
<evidence type="ECO:0000313" key="9">
    <source>
        <dbReference type="Proteomes" id="UP000515570"/>
    </source>
</evidence>
<dbReference type="Pfam" id="PF21982">
    <property type="entry name" value="RecX_HTH1"/>
    <property type="match status" value="1"/>
</dbReference>
<evidence type="ECO:0000259" key="7">
    <source>
        <dbReference type="Pfam" id="PF21982"/>
    </source>
</evidence>
<dbReference type="InterPro" id="IPR053924">
    <property type="entry name" value="RecX_HTH_2nd"/>
</dbReference>
<evidence type="ECO:0000256" key="3">
    <source>
        <dbReference type="ARBA" id="ARBA00018111"/>
    </source>
</evidence>
<evidence type="ECO:0000256" key="5">
    <source>
        <dbReference type="HAMAP-Rule" id="MF_01114"/>
    </source>
</evidence>
<comment type="subcellular location">
    <subcellularLocation>
        <location evidence="1 5">Cytoplasm</location>
    </subcellularLocation>
</comment>
<proteinExistence type="inferred from homology"/>
<dbReference type="AlphaFoldDB" id="A0A7G5FIG0"/>
<keyword evidence="4 5" id="KW-0963">Cytoplasm</keyword>
<dbReference type="PANTHER" id="PTHR33602">
    <property type="entry name" value="REGULATORY PROTEIN RECX FAMILY PROTEIN"/>
    <property type="match status" value="1"/>
</dbReference>
<keyword evidence="9" id="KW-1185">Reference proteome</keyword>
<evidence type="ECO:0000256" key="1">
    <source>
        <dbReference type="ARBA" id="ARBA00004496"/>
    </source>
</evidence>